<evidence type="ECO:0000313" key="5">
    <source>
        <dbReference type="EMBL" id="MBK9298168.1"/>
    </source>
</evidence>
<reference evidence="5 6" key="1">
    <citation type="submission" date="2020-10" db="EMBL/GenBank/DDBJ databases">
        <title>Connecting structure to function with the recovery of over 1000 high-quality activated sludge metagenome-assembled genomes encoding full-length rRNA genes using long-read sequencing.</title>
        <authorList>
            <person name="Singleton C.M."/>
            <person name="Petriglieri F."/>
            <person name="Kristensen J.M."/>
            <person name="Kirkegaard R.H."/>
            <person name="Michaelsen T.Y."/>
            <person name="Andersen M.H."/>
            <person name="Karst S.M."/>
            <person name="Dueholm M.S."/>
            <person name="Nielsen P.H."/>
            <person name="Albertsen M."/>
        </authorList>
    </citation>
    <scope>NUCLEOTIDE SEQUENCE [LARGE SCALE GENOMIC DNA]</scope>
    <source>
        <strain evidence="5">Lyne_18-Q3-R50-59_MAXAC.006</strain>
    </source>
</reference>
<dbReference type="PANTHER" id="PTHR43464:SF19">
    <property type="entry name" value="UBIQUINONE BIOSYNTHESIS O-METHYLTRANSFERASE, MITOCHONDRIAL"/>
    <property type="match status" value="1"/>
</dbReference>
<dbReference type="InterPro" id="IPR041698">
    <property type="entry name" value="Methyltransf_25"/>
</dbReference>
<dbReference type="Proteomes" id="UP000727993">
    <property type="component" value="Unassembled WGS sequence"/>
</dbReference>
<dbReference type="EMBL" id="JADJZA010000008">
    <property type="protein sequence ID" value="MBK9298168.1"/>
    <property type="molecule type" value="Genomic_DNA"/>
</dbReference>
<feature type="domain" description="Methyltransferase" evidence="4">
    <location>
        <begin position="57"/>
        <end position="152"/>
    </location>
</feature>
<dbReference type="GO" id="GO:0032259">
    <property type="term" value="P:methylation"/>
    <property type="evidence" value="ECO:0007669"/>
    <property type="project" value="UniProtKB-KW"/>
</dbReference>
<comment type="caution">
    <text evidence="5">The sequence shown here is derived from an EMBL/GenBank/DDBJ whole genome shotgun (WGS) entry which is preliminary data.</text>
</comment>
<evidence type="ECO:0000256" key="3">
    <source>
        <dbReference type="ARBA" id="ARBA00022691"/>
    </source>
</evidence>
<dbReference type="SUPFAM" id="SSF53335">
    <property type="entry name" value="S-adenosyl-L-methionine-dependent methyltransferases"/>
    <property type="match status" value="1"/>
</dbReference>
<dbReference type="InterPro" id="IPR029063">
    <property type="entry name" value="SAM-dependent_MTases_sf"/>
</dbReference>
<keyword evidence="1 5" id="KW-0489">Methyltransferase</keyword>
<evidence type="ECO:0000256" key="2">
    <source>
        <dbReference type="ARBA" id="ARBA00022679"/>
    </source>
</evidence>
<evidence type="ECO:0000256" key="1">
    <source>
        <dbReference type="ARBA" id="ARBA00022603"/>
    </source>
</evidence>
<dbReference type="GO" id="GO:0008168">
    <property type="term" value="F:methyltransferase activity"/>
    <property type="evidence" value="ECO:0007669"/>
    <property type="project" value="UniProtKB-KW"/>
</dbReference>
<name>A0A936TEA4_9ACTN</name>
<keyword evidence="2" id="KW-0808">Transferase</keyword>
<accession>A0A936TEA4</accession>
<dbReference type="AlphaFoldDB" id="A0A936TEA4"/>
<sequence length="261" mass="27553">MTNPAAEASYGARLARIYDLAYAGMGKDYAAEAHQVRALVARAGSAVPSASAPRTMLDVACGTGTHLVEFARLGYRIAGTDLSQPMLDVARDRLGDDVPLVAASFEALPAAVTQLGPFDLVTCLFSSIAYAGSSGSLRRVLGDLAALVAPGGALVIEPWIAPEDWLVGHIGHDTVTRSDTTVMRMAHSGVDGDTALIRMEYLVGEPDGIWSFGEDHRLLMAPSSFYVEALELAGLRVTFDPHGFDFGAARKGLVVGVRPHS</sequence>
<dbReference type="Gene3D" id="2.20.130.10">
    <property type="entry name" value="CAC2371-like domains"/>
    <property type="match status" value="1"/>
</dbReference>
<gene>
    <name evidence="5" type="ORF">IPN02_15295</name>
</gene>
<dbReference type="PANTHER" id="PTHR43464">
    <property type="entry name" value="METHYLTRANSFERASE"/>
    <property type="match status" value="1"/>
</dbReference>
<proteinExistence type="predicted"/>
<dbReference type="Gene3D" id="3.40.50.150">
    <property type="entry name" value="Vaccinia Virus protein VP39"/>
    <property type="match status" value="1"/>
</dbReference>
<evidence type="ECO:0000259" key="4">
    <source>
        <dbReference type="Pfam" id="PF13649"/>
    </source>
</evidence>
<keyword evidence="3" id="KW-0949">S-adenosyl-L-methionine</keyword>
<organism evidence="5 6">
    <name type="scientific">Candidatus Neomicrothrix subdominans</name>
    <dbReference type="NCBI Taxonomy" id="2954438"/>
    <lineage>
        <taxon>Bacteria</taxon>
        <taxon>Bacillati</taxon>
        <taxon>Actinomycetota</taxon>
        <taxon>Acidimicrobiia</taxon>
        <taxon>Acidimicrobiales</taxon>
        <taxon>Microthrixaceae</taxon>
        <taxon>Candidatus Neomicrothrix</taxon>
    </lineage>
</organism>
<protein>
    <submittedName>
        <fullName evidence="5">Methyltransferase domain-containing protein</fullName>
    </submittedName>
</protein>
<evidence type="ECO:0000313" key="6">
    <source>
        <dbReference type="Proteomes" id="UP000727993"/>
    </source>
</evidence>
<dbReference type="Pfam" id="PF13649">
    <property type="entry name" value="Methyltransf_25"/>
    <property type="match status" value="1"/>
</dbReference>
<dbReference type="CDD" id="cd02440">
    <property type="entry name" value="AdoMet_MTases"/>
    <property type="match status" value="1"/>
</dbReference>